<keyword evidence="6" id="KW-1185">Reference proteome</keyword>
<evidence type="ECO:0000256" key="4">
    <source>
        <dbReference type="ARBA" id="ARBA00022840"/>
    </source>
</evidence>
<accession>A0A1I3BTP8</accession>
<evidence type="ECO:0000256" key="3">
    <source>
        <dbReference type="ARBA" id="ARBA00022777"/>
    </source>
</evidence>
<dbReference type="InterPro" id="IPR043129">
    <property type="entry name" value="ATPase_NBD"/>
</dbReference>
<protein>
    <submittedName>
        <fullName evidence="5">Acetate kinase</fullName>
    </submittedName>
</protein>
<sequence length="136" mass="14447">MASRCGELDPGVIFHLLRGGESPESLEHALNRESGLKALGGTPSMKELLERDDPAARFAVEHYCHWALRHAGSLIACMGGVDAICFTGGIGEHAEPVRAKILDGLRWTGLDETASHVIVADEAGEIAHATLALLRG</sequence>
<dbReference type="GO" id="GO:0005524">
    <property type="term" value="F:ATP binding"/>
    <property type="evidence" value="ECO:0007669"/>
    <property type="project" value="UniProtKB-KW"/>
</dbReference>
<evidence type="ECO:0000313" key="6">
    <source>
        <dbReference type="Proteomes" id="UP000199377"/>
    </source>
</evidence>
<evidence type="ECO:0000313" key="5">
    <source>
        <dbReference type="EMBL" id="SFH65603.1"/>
    </source>
</evidence>
<dbReference type="SUPFAM" id="SSF53067">
    <property type="entry name" value="Actin-like ATPase domain"/>
    <property type="match status" value="1"/>
</dbReference>
<dbReference type="PANTHER" id="PTHR21060:SF15">
    <property type="entry name" value="ACETATE KINASE-RELATED"/>
    <property type="match status" value="1"/>
</dbReference>
<dbReference type="Gene3D" id="3.30.420.40">
    <property type="match status" value="1"/>
</dbReference>
<evidence type="ECO:0000256" key="2">
    <source>
        <dbReference type="ARBA" id="ARBA00022741"/>
    </source>
</evidence>
<keyword evidence="1" id="KW-0808">Transferase</keyword>
<keyword evidence="3 5" id="KW-0418">Kinase</keyword>
<organism evidence="5 6">
    <name type="scientific">Albimonas pacifica</name>
    <dbReference type="NCBI Taxonomy" id="1114924"/>
    <lineage>
        <taxon>Bacteria</taxon>
        <taxon>Pseudomonadati</taxon>
        <taxon>Pseudomonadota</taxon>
        <taxon>Alphaproteobacteria</taxon>
        <taxon>Rhodobacterales</taxon>
        <taxon>Paracoccaceae</taxon>
        <taxon>Albimonas</taxon>
    </lineage>
</organism>
<dbReference type="AlphaFoldDB" id="A0A1I3BTP8"/>
<proteinExistence type="predicted"/>
<dbReference type="EMBL" id="FOQH01000001">
    <property type="protein sequence ID" value="SFH65603.1"/>
    <property type="molecule type" value="Genomic_DNA"/>
</dbReference>
<dbReference type="Pfam" id="PF00871">
    <property type="entry name" value="Acetate_kinase"/>
    <property type="match status" value="1"/>
</dbReference>
<keyword evidence="4" id="KW-0067">ATP-binding</keyword>
<reference evidence="5 6" key="1">
    <citation type="submission" date="2016-10" db="EMBL/GenBank/DDBJ databases">
        <authorList>
            <person name="de Groot N.N."/>
        </authorList>
    </citation>
    <scope>NUCLEOTIDE SEQUENCE [LARGE SCALE GENOMIC DNA]</scope>
    <source>
        <strain evidence="5 6">CGMCC 1.11030</strain>
    </source>
</reference>
<gene>
    <name evidence="5" type="ORF">SAMN05216258_101333</name>
</gene>
<keyword evidence="2" id="KW-0547">Nucleotide-binding</keyword>
<name>A0A1I3BTP8_9RHOB</name>
<evidence type="ECO:0000256" key="1">
    <source>
        <dbReference type="ARBA" id="ARBA00022679"/>
    </source>
</evidence>
<dbReference type="GO" id="GO:0006083">
    <property type="term" value="P:acetate metabolic process"/>
    <property type="evidence" value="ECO:0007669"/>
    <property type="project" value="TreeGrafter"/>
</dbReference>
<dbReference type="InterPro" id="IPR000890">
    <property type="entry name" value="Aliphatic_acid_kin_short-chain"/>
</dbReference>
<dbReference type="Proteomes" id="UP000199377">
    <property type="component" value="Unassembled WGS sequence"/>
</dbReference>
<dbReference type="STRING" id="1114924.SAMN05216258_101333"/>
<dbReference type="GO" id="GO:0008776">
    <property type="term" value="F:acetate kinase activity"/>
    <property type="evidence" value="ECO:0007669"/>
    <property type="project" value="TreeGrafter"/>
</dbReference>
<dbReference type="PANTHER" id="PTHR21060">
    <property type="entry name" value="ACETATE KINASE"/>
    <property type="match status" value="1"/>
</dbReference>